<evidence type="ECO:0000313" key="1">
    <source>
        <dbReference type="EMBL" id="GGG40747.1"/>
    </source>
</evidence>
<sequence length="61" mass="6789">MDAGVPVVGLNCSLDLAHRRCLPFQYLQKATVAIKKEPGDMQPLVIGPRLSQQKLQLCRSR</sequence>
<keyword evidence="2" id="KW-1185">Reference proteome</keyword>
<protein>
    <recommendedName>
        <fullName evidence="3">Hcy-binding domain-containing protein</fullName>
    </recommendedName>
</protein>
<name>A0ABQ1WPF7_9BACT</name>
<reference evidence="2" key="1">
    <citation type="journal article" date="2019" name="Int. J. Syst. Evol. Microbiol.">
        <title>The Global Catalogue of Microorganisms (GCM) 10K type strain sequencing project: providing services to taxonomists for standard genome sequencing and annotation.</title>
        <authorList>
            <consortium name="The Broad Institute Genomics Platform"/>
            <consortium name="The Broad Institute Genome Sequencing Center for Infectious Disease"/>
            <person name="Wu L."/>
            <person name="Ma J."/>
        </authorList>
    </citation>
    <scope>NUCLEOTIDE SEQUENCE [LARGE SCALE GENOMIC DNA]</scope>
    <source>
        <strain evidence="2">CGMCC 1.12990</strain>
    </source>
</reference>
<organism evidence="1 2">
    <name type="scientific">Hymenobacter glacieicola</name>
    <dbReference type="NCBI Taxonomy" id="1562124"/>
    <lineage>
        <taxon>Bacteria</taxon>
        <taxon>Pseudomonadati</taxon>
        <taxon>Bacteroidota</taxon>
        <taxon>Cytophagia</taxon>
        <taxon>Cytophagales</taxon>
        <taxon>Hymenobacteraceae</taxon>
        <taxon>Hymenobacter</taxon>
    </lineage>
</organism>
<proteinExistence type="predicted"/>
<evidence type="ECO:0000313" key="2">
    <source>
        <dbReference type="Proteomes" id="UP000601361"/>
    </source>
</evidence>
<dbReference type="EMBL" id="BMGS01000004">
    <property type="protein sequence ID" value="GGG40747.1"/>
    <property type="molecule type" value="Genomic_DNA"/>
</dbReference>
<evidence type="ECO:0008006" key="3">
    <source>
        <dbReference type="Google" id="ProtNLM"/>
    </source>
</evidence>
<comment type="caution">
    <text evidence="1">The sequence shown here is derived from an EMBL/GenBank/DDBJ whole genome shotgun (WGS) entry which is preliminary data.</text>
</comment>
<gene>
    <name evidence="1" type="ORF">GCM10011378_16240</name>
</gene>
<dbReference type="Proteomes" id="UP000601361">
    <property type="component" value="Unassembled WGS sequence"/>
</dbReference>
<accession>A0ABQ1WPF7</accession>